<evidence type="ECO:0000256" key="4">
    <source>
        <dbReference type="ARBA" id="ARBA00023136"/>
    </source>
</evidence>
<reference evidence="7" key="1">
    <citation type="submission" date="2025-08" db="UniProtKB">
        <authorList>
            <consortium name="RefSeq"/>
        </authorList>
    </citation>
    <scope>IDENTIFICATION</scope>
    <source>
        <tissue evidence="7">Whole Larva</tissue>
    </source>
</reference>
<keyword evidence="2 5" id="KW-0812">Transmembrane</keyword>
<keyword evidence="7" id="KW-0675">Receptor</keyword>
<proteinExistence type="predicted"/>
<evidence type="ECO:0000256" key="2">
    <source>
        <dbReference type="ARBA" id="ARBA00022692"/>
    </source>
</evidence>
<evidence type="ECO:0000313" key="6">
    <source>
        <dbReference type="Proteomes" id="UP000695000"/>
    </source>
</evidence>
<organism evidence="6 7">
    <name type="scientific">Nicrophorus vespilloides</name>
    <name type="common">Boreal carrion beetle</name>
    <dbReference type="NCBI Taxonomy" id="110193"/>
    <lineage>
        <taxon>Eukaryota</taxon>
        <taxon>Metazoa</taxon>
        <taxon>Ecdysozoa</taxon>
        <taxon>Arthropoda</taxon>
        <taxon>Hexapoda</taxon>
        <taxon>Insecta</taxon>
        <taxon>Pterygota</taxon>
        <taxon>Neoptera</taxon>
        <taxon>Endopterygota</taxon>
        <taxon>Coleoptera</taxon>
        <taxon>Polyphaga</taxon>
        <taxon>Staphyliniformia</taxon>
        <taxon>Silphidae</taxon>
        <taxon>Nicrophorinae</taxon>
        <taxon>Nicrophorus</taxon>
    </lineage>
</organism>
<evidence type="ECO:0000313" key="7">
    <source>
        <dbReference type="RefSeq" id="XP_017782673.1"/>
    </source>
</evidence>
<protein>
    <submittedName>
        <fullName evidence="7">Type-1 angiotensin II receptor-associated protein isoform X1</fullName>
    </submittedName>
</protein>
<dbReference type="GeneID" id="108567008"/>
<keyword evidence="3 5" id="KW-1133">Transmembrane helix</keyword>
<dbReference type="Pfam" id="PF06396">
    <property type="entry name" value="AGTRAP"/>
    <property type="match status" value="1"/>
</dbReference>
<dbReference type="PANTHER" id="PTHR16521:SF3">
    <property type="entry name" value="TYPE-1 ANGIOTENSIN II RECEPTOR-ASSOCIATED PROTEIN"/>
    <property type="match status" value="1"/>
</dbReference>
<dbReference type="SMART" id="SM00805">
    <property type="entry name" value="AGTRAP"/>
    <property type="match status" value="1"/>
</dbReference>
<evidence type="ECO:0000256" key="3">
    <source>
        <dbReference type="ARBA" id="ARBA00022989"/>
    </source>
</evidence>
<dbReference type="PANTHER" id="PTHR16521">
    <property type="entry name" value="TYPE-1 ANGIOTENSIN II RECEPTOR-ASSOCIATED PROTEIN"/>
    <property type="match status" value="1"/>
</dbReference>
<dbReference type="Proteomes" id="UP000695000">
    <property type="component" value="Unplaced"/>
</dbReference>
<dbReference type="InterPro" id="IPR009436">
    <property type="entry name" value="AGTRAP"/>
</dbReference>
<name>A0ABM1N773_NICVS</name>
<dbReference type="RefSeq" id="XP_017782673.1">
    <property type="nucleotide sequence ID" value="XM_017927184.1"/>
</dbReference>
<keyword evidence="6" id="KW-1185">Reference proteome</keyword>
<feature type="transmembrane region" description="Helical" evidence="5">
    <location>
        <begin position="63"/>
        <end position="82"/>
    </location>
</feature>
<evidence type="ECO:0000256" key="5">
    <source>
        <dbReference type="SAM" id="Phobius"/>
    </source>
</evidence>
<keyword evidence="4 5" id="KW-0472">Membrane</keyword>
<sequence length="159" mass="18059">MPDVSRIKDLPLKAIFCIHFIFTIFSTIGSWAPTAYLFYNFLLLILILWSLQNKESEDPVQLAFSINVISIILDVFVLALWFPDSHNGAARFSAAMGILLLIVRPFTTVYIMHMLRERLGNPGLIGNMFPGHNESYEDIDRSAAGNTRSEYDFNNAQQL</sequence>
<feature type="transmembrane region" description="Helical" evidence="5">
    <location>
        <begin position="94"/>
        <end position="112"/>
    </location>
</feature>
<evidence type="ECO:0000256" key="1">
    <source>
        <dbReference type="ARBA" id="ARBA00004141"/>
    </source>
</evidence>
<accession>A0ABM1N773</accession>
<gene>
    <name evidence="7" type="primary">LOC108567008</name>
</gene>
<feature type="transmembrane region" description="Helical" evidence="5">
    <location>
        <begin position="12"/>
        <end position="29"/>
    </location>
</feature>
<comment type="subcellular location">
    <subcellularLocation>
        <location evidence="1">Membrane</location>
        <topology evidence="1">Multi-pass membrane protein</topology>
    </subcellularLocation>
</comment>